<keyword evidence="1" id="KW-0051">Antiviral defense</keyword>
<sequence length="251" mass="28124">MAAYLVFDLYGPFASFGDVAVGEYRPTYSYPSKSAVLGLVAASLGIKRKDETRLKALDDDLSTAILVLQPGHLLRDFHTIQVPPATQLKHRTVATRKDELSLKKQNTIISTRDYRMDAYYRVALWSATGLSELVEIQKALSLPKFSPYLGRKSCPPALPFKAEIIDAELVRDAVVKPMVNLELLQLLGKIDSSAKFLLYSDAALGRKDGGMHLITKRDRLVSRRNWQYGERVEMVQYVGGEDVFQQNTKAN</sequence>
<dbReference type="AlphaFoldDB" id="A0A644YR33"/>
<dbReference type="GO" id="GO:0003723">
    <property type="term" value="F:RNA binding"/>
    <property type="evidence" value="ECO:0007669"/>
    <property type="project" value="InterPro"/>
</dbReference>
<dbReference type="NCBIfam" id="TIGR02593">
    <property type="entry name" value="CRISPR_cas5"/>
    <property type="match status" value="1"/>
</dbReference>
<proteinExistence type="predicted"/>
<organism evidence="2">
    <name type="scientific">bioreactor metagenome</name>
    <dbReference type="NCBI Taxonomy" id="1076179"/>
    <lineage>
        <taxon>unclassified sequences</taxon>
        <taxon>metagenomes</taxon>
        <taxon>ecological metagenomes</taxon>
    </lineage>
</organism>
<dbReference type="GO" id="GO:0051607">
    <property type="term" value="P:defense response to virus"/>
    <property type="evidence" value="ECO:0007669"/>
    <property type="project" value="UniProtKB-KW"/>
</dbReference>
<evidence type="ECO:0008006" key="3">
    <source>
        <dbReference type="Google" id="ProtNLM"/>
    </source>
</evidence>
<dbReference type="Gene3D" id="3.30.70.2660">
    <property type="match status" value="1"/>
</dbReference>
<protein>
    <recommendedName>
        <fullName evidence="3">CRISPR system Cascade subunit CasD</fullName>
    </recommendedName>
</protein>
<evidence type="ECO:0000256" key="1">
    <source>
        <dbReference type="ARBA" id="ARBA00023118"/>
    </source>
</evidence>
<dbReference type="InterPro" id="IPR010147">
    <property type="entry name" value="CRISPR-assoc_prot_CasD"/>
</dbReference>
<comment type="caution">
    <text evidence="2">The sequence shown here is derived from an EMBL/GenBank/DDBJ whole genome shotgun (WGS) entry which is preliminary data.</text>
</comment>
<dbReference type="InterPro" id="IPR021124">
    <property type="entry name" value="CRISPR-assoc_prot_Cas5"/>
</dbReference>
<dbReference type="GO" id="GO:0043571">
    <property type="term" value="P:maintenance of CRISPR repeat elements"/>
    <property type="evidence" value="ECO:0007669"/>
    <property type="project" value="InterPro"/>
</dbReference>
<dbReference type="CDD" id="cd09693">
    <property type="entry name" value="Cas5_I"/>
    <property type="match status" value="1"/>
</dbReference>
<evidence type="ECO:0000313" key="2">
    <source>
        <dbReference type="EMBL" id="MPM31052.1"/>
    </source>
</evidence>
<dbReference type="Pfam" id="PF09704">
    <property type="entry name" value="Cas_Cas5d"/>
    <property type="match status" value="1"/>
</dbReference>
<name>A0A644YR33_9ZZZZ</name>
<accession>A0A644YR33</accession>
<dbReference type="InterPro" id="IPR013422">
    <property type="entry name" value="CRISPR-assoc_prot_Cas5_N"/>
</dbReference>
<gene>
    <name evidence="2" type="ORF">SDC9_77605</name>
</gene>
<reference evidence="2" key="1">
    <citation type="submission" date="2019-08" db="EMBL/GenBank/DDBJ databases">
        <authorList>
            <person name="Kucharzyk K."/>
            <person name="Murdoch R.W."/>
            <person name="Higgins S."/>
            <person name="Loffler F."/>
        </authorList>
    </citation>
    <scope>NUCLEOTIDE SEQUENCE</scope>
</reference>
<dbReference type="NCBIfam" id="TIGR01868">
    <property type="entry name" value="casD_Cas5e"/>
    <property type="match status" value="1"/>
</dbReference>
<dbReference type="EMBL" id="VSSQ01005964">
    <property type="protein sequence ID" value="MPM31052.1"/>
    <property type="molecule type" value="Genomic_DNA"/>
</dbReference>